<keyword evidence="5 6" id="KW-0234">DNA repair</keyword>
<evidence type="ECO:0000256" key="2">
    <source>
        <dbReference type="ARBA" id="ARBA00022759"/>
    </source>
</evidence>
<evidence type="ECO:0000256" key="6">
    <source>
        <dbReference type="PIRNR" id="PIRNR018267"/>
    </source>
</evidence>
<keyword evidence="3 6" id="KW-0227">DNA damage</keyword>
<dbReference type="InterPro" id="IPR011335">
    <property type="entry name" value="Restrct_endonuc-II-like"/>
</dbReference>
<accession>A0A6A7ZJ72</accession>
<feature type="compositionally biased region" description="Polar residues" evidence="7">
    <location>
        <begin position="1"/>
        <end position="19"/>
    </location>
</feature>
<proteinExistence type="inferred from homology"/>
<dbReference type="SUPFAM" id="SSF52980">
    <property type="entry name" value="Restriction endonuclease-like"/>
    <property type="match status" value="1"/>
</dbReference>
<dbReference type="CDD" id="cd00221">
    <property type="entry name" value="Vsr"/>
    <property type="match status" value="1"/>
</dbReference>
<evidence type="ECO:0000256" key="4">
    <source>
        <dbReference type="ARBA" id="ARBA00022801"/>
    </source>
</evidence>
<evidence type="ECO:0000256" key="5">
    <source>
        <dbReference type="ARBA" id="ARBA00023204"/>
    </source>
</evidence>
<dbReference type="GO" id="GO:0004519">
    <property type="term" value="F:endonuclease activity"/>
    <property type="evidence" value="ECO:0007669"/>
    <property type="project" value="UniProtKB-KW"/>
</dbReference>
<dbReference type="EMBL" id="WISP01000027">
    <property type="protein sequence ID" value="MQW02815.1"/>
    <property type="molecule type" value="Genomic_DNA"/>
</dbReference>
<keyword evidence="1 6" id="KW-0540">Nuclease</keyword>
<comment type="caution">
    <text evidence="8">The sequence shown here is derived from an EMBL/GenBank/DDBJ whole genome shotgun (WGS) entry which is preliminary data.</text>
</comment>
<keyword evidence="2 6" id="KW-0255">Endonuclease</keyword>
<reference evidence="8" key="1">
    <citation type="journal article" date="2013" name="Genome Biol.">
        <title>Comparative genomics of the core and accessory genomes of 48 Sinorhizobium strains comprising five genospecies.</title>
        <authorList>
            <person name="Sugawara M."/>
            <person name="Epstein B."/>
            <person name="Badgley B.D."/>
            <person name="Unno T."/>
            <person name="Xu L."/>
            <person name="Reese J."/>
            <person name="Gyaneshwar P."/>
            <person name="Denny R."/>
            <person name="Mudge J."/>
            <person name="Bharti A.K."/>
            <person name="Farmer A.D."/>
            <person name="May G.D."/>
            <person name="Woodward J.E."/>
            <person name="Medigue C."/>
            <person name="Vallenet D."/>
            <person name="Lajus A."/>
            <person name="Rouy Z."/>
            <person name="Martinez-Vaz B."/>
            <person name="Tiffin P."/>
            <person name="Young N.D."/>
            <person name="Sadowsky M.J."/>
        </authorList>
    </citation>
    <scope>NUCLEOTIDE SEQUENCE</scope>
    <source>
        <strain evidence="8">M30</strain>
    </source>
</reference>
<evidence type="ECO:0000256" key="3">
    <source>
        <dbReference type="ARBA" id="ARBA00022763"/>
    </source>
</evidence>
<dbReference type="Gene3D" id="3.40.960.10">
    <property type="entry name" value="VSR Endonuclease"/>
    <property type="match status" value="1"/>
</dbReference>
<gene>
    <name evidence="8" type="primary">vsr</name>
    <name evidence="8" type="ORF">GHK45_02935</name>
</gene>
<evidence type="ECO:0000256" key="7">
    <source>
        <dbReference type="SAM" id="MobiDB-lite"/>
    </source>
</evidence>
<keyword evidence="4 6" id="KW-0378">Hydrolase</keyword>
<dbReference type="EC" id="3.1.-.-" evidence="6"/>
<dbReference type="PIRSF" id="PIRSF018267">
    <property type="entry name" value="VSR_endonuc"/>
    <property type="match status" value="1"/>
</dbReference>
<dbReference type="GO" id="GO:0006298">
    <property type="term" value="P:mismatch repair"/>
    <property type="evidence" value="ECO:0007669"/>
    <property type="project" value="UniProtKB-UniRule"/>
</dbReference>
<evidence type="ECO:0000256" key="1">
    <source>
        <dbReference type="ARBA" id="ARBA00022722"/>
    </source>
</evidence>
<dbReference type="InterPro" id="IPR004603">
    <property type="entry name" value="DNA_mismatch_endonuc_vsr"/>
</dbReference>
<name>A0A6A7ZJ72_RHIML</name>
<feature type="region of interest" description="Disordered" evidence="7">
    <location>
        <begin position="1"/>
        <end position="20"/>
    </location>
</feature>
<dbReference type="RefSeq" id="WP_153317924.1">
    <property type="nucleotide sequence ID" value="NZ_WISP01000027.1"/>
</dbReference>
<evidence type="ECO:0000313" key="8">
    <source>
        <dbReference type="EMBL" id="MQW02815.1"/>
    </source>
</evidence>
<dbReference type="AlphaFoldDB" id="A0A6A7ZJ72"/>
<comment type="similarity">
    <text evidence="6">Belongs to the vsr family.</text>
</comment>
<dbReference type="Pfam" id="PF03852">
    <property type="entry name" value="Vsr"/>
    <property type="match status" value="1"/>
</dbReference>
<organism evidence="8">
    <name type="scientific">Rhizobium meliloti</name>
    <name type="common">Ensifer meliloti</name>
    <name type="synonym">Sinorhizobium meliloti</name>
    <dbReference type="NCBI Taxonomy" id="382"/>
    <lineage>
        <taxon>Bacteria</taxon>
        <taxon>Pseudomonadati</taxon>
        <taxon>Pseudomonadota</taxon>
        <taxon>Alphaproteobacteria</taxon>
        <taxon>Hyphomicrobiales</taxon>
        <taxon>Rhizobiaceae</taxon>
        <taxon>Sinorhizobium/Ensifer group</taxon>
        <taxon>Sinorhizobium</taxon>
    </lineage>
</organism>
<dbReference type="GO" id="GO:0016787">
    <property type="term" value="F:hydrolase activity"/>
    <property type="evidence" value="ECO:0007669"/>
    <property type="project" value="UniProtKB-KW"/>
</dbReference>
<protein>
    <recommendedName>
        <fullName evidence="6">Very short patch repair endonuclease</fullName>
        <ecNumber evidence="6">3.1.-.-</ecNumber>
    </recommendedName>
</protein>
<comment type="function">
    <text evidence="6">May nick specific sequences that contain T:G mispairs resulting from m5C-deamination.</text>
</comment>
<sequence length="161" mass="18536">MRLAVSTTNETDTARSAQMSRIRGRDTKPEMRVRRALHAAGLRYRLHATDLPGKPDLVFRGRRIALFVHGCFWHQHPDPNCKLSRMPKSKLDFWRPKLEGNRLRDEKNRFALEAEGWTVVEVWECETKPDHLQRLIARLQSSSPLRAAENKSRSVGAKAGK</sequence>
<dbReference type="NCBIfam" id="TIGR00632">
    <property type="entry name" value="vsr"/>
    <property type="match status" value="1"/>
</dbReference>